<feature type="domain" description="EF-hand" evidence="4">
    <location>
        <begin position="8"/>
        <end position="43"/>
    </location>
</feature>
<comment type="caution">
    <text evidence="5">The sequence shown here is derived from an EMBL/GenBank/DDBJ whole genome shotgun (WGS) entry which is preliminary data.</text>
</comment>
<dbReference type="Gene3D" id="1.10.238.10">
    <property type="entry name" value="EF-hand"/>
    <property type="match status" value="1"/>
</dbReference>
<dbReference type="InterPro" id="IPR002048">
    <property type="entry name" value="EF_hand_dom"/>
</dbReference>
<evidence type="ECO:0000313" key="6">
    <source>
        <dbReference type="Proteomes" id="UP001054889"/>
    </source>
</evidence>
<sequence>MSSLGQNLSESELQDMIKVVDADCDGTIEFPEFLNLMAYKLKVCTDCFHSYLVILAFVCMLCFG</sequence>
<accession>A0AAV5CE95</accession>
<evidence type="ECO:0000256" key="1">
    <source>
        <dbReference type="ARBA" id="ARBA00003291"/>
    </source>
</evidence>
<dbReference type="Proteomes" id="UP001054889">
    <property type="component" value="Unassembled WGS sequence"/>
</dbReference>
<evidence type="ECO:0000256" key="2">
    <source>
        <dbReference type="ARBA" id="ARBA00022737"/>
    </source>
</evidence>
<dbReference type="PROSITE" id="PS00018">
    <property type="entry name" value="EF_HAND_1"/>
    <property type="match status" value="1"/>
</dbReference>
<dbReference type="AlphaFoldDB" id="A0AAV5CE95"/>
<dbReference type="SUPFAM" id="SSF47473">
    <property type="entry name" value="EF-hand"/>
    <property type="match status" value="1"/>
</dbReference>
<gene>
    <name evidence="5" type="primary">ga13246</name>
    <name evidence="5" type="ORF">PR202_ga13246</name>
</gene>
<dbReference type="SMART" id="SM00054">
    <property type="entry name" value="EFh"/>
    <property type="match status" value="1"/>
</dbReference>
<dbReference type="EMBL" id="BQKI01000006">
    <property type="protein sequence ID" value="GJM96415.1"/>
    <property type="molecule type" value="Genomic_DNA"/>
</dbReference>
<protein>
    <recommendedName>
        <fullName evidence="4">EF-hand domain-containing protein</fullName>
    </recommendedName>
</protein>
<dbReference type="Pfam" id="PF13833">
    <property type="entry name" value="EF-hand_8"/>
    <property type="match status" value="1"/>
</dbReference>
<proteinExistence type="predicted"/>
<reference evidence="5" key="2">
    <citation type="submission" date="2021-12" db="EMBL/GenBank/DDBJ databases">
        <title>Resequencing data analysis of finger millet.</title>
        <authorList>
            <person name="Hatakeyama M."/>
            <person name="Aluri S."/>
            <person name="Balachadran M.T."/>
            <person name="Sivarajan S.R."/>
            <person name="Poveda L."/>
            <person name="Shimizu-Inatsugi R."/>
            <person name="Schlapbach R."/>
            <person name="Sreeman S.M."/>
            <person name="Shimizu K.K."/>
        </authorList>
    </citation>
    <scope>NUCLEOTIDE SEQUENCE</scope>
</reference>
<organism evidence="5 6">
    <name type="scientific">Eleusine coracana subsp. coracana</name>
    <dbReference type="NCBI Taxonomy" id="191504"/>
    <lineage>
        <taxon>Eukaryota</taxon>
        <taxon>Viridiplantae</taxon>
        <taxon>Streptophyta</taxon>
        <taxon>Embryophyta</taxon>
        <taxon>Tracheophyta</taxon>
        <taxon>Spermatophyta</taxon>
        <taxon>Magnoliopsida</taxon>
        <taxon>Liliopsida</taxon>
        <taxon>Poales</taxon>
        <taxon>Poaceae</taxon>
        <taxon>PACMAD clade</taxon>
        <taxon>Chloridoideae</taxon>
        <taxon>Cynodonteae</taxon>
        <taxon>Eleusininae</taxon>
        <taxon>Eleusine</taxon>
    </lineage>
</organism>
<keyword evidence="6" id="KW-1185">Reference proteome</keyword>
<dbReference type="GO" id="GO:0005509">
    <property type="term" value="F:calcium ion binding"/>
    <property type="evidence" value="ECO:0007669"/>
    <property type="project" value="InterPro"/>
</dbReference>
<dbReference type="InterPro" id="IPR018247">
    <property type="entry name" value="EF_Hand_1_Ca_BS"/>
</dbReference>
<dbReference type="PROSITE" id="PS50222">
    <property type="entry name" value="EF_HAND_2"/>
    <property type="match status" value="1"/>
</dbReference>
<dbReference type="FunFam" id="1.10.238.10:FF:000178">
    <property type="entry name" value="Calmodulin-2 A"/>
    <property type="match status" value="1"/>
</dbReference>
<comment type="function">
    <text evidence="1">Potential calcium sensor.</text>
</comment>
<keyword evidence="3" id="KW-0106">Calcium</keyword>
<dbReference type="CDD" id="cd00051">
    <property type="entry name" value="EFh"/>
    <property type="match status" value="1"/>
</dbReference>
<evidence type="ECO:0000313" key="5">
    <source>
        <dbReference type="EMBL" id="GJM96415.1"/>
    </source>
</evidence>
<evidence type="ECO:0000256" key="3">
    <source>
        <dbReference type="ARBA" id="ARBA00022837"/>
    </source>
</evidence>
<keyword evidence="2" id="KW-0677">Repeat</keyword>
<name>A0AAV5CE95_ELECO</name>
<evidence type="ECO:0000259" key="4">
    <source>
        <dbReference type="PROSITE" id="PS50222"/>
    </source>
</evidence>
<reference evidence="5" key="1">
    <citation type="journal article" date="2018" name="DNA Res.">
        <title>Multiple hybrid de novo genome assembly of finger millet, an orphan allotetraploid crop.</title>
        <authorList>
            <person name="Hatakeyama M."/>
            <person name="Aluri S."/>
            <person name="Balachadran M.T."/>
            <person name="Sivarajan S.R."/>
            <person name="Patrignani A."/>
            <person name="Gruter S."/>
            <person name="Poveda L."/>
            <person name="Shimizu-Inatsugi R."/>
            <person name="Baeten J."/>
            <person name="Francoijs K.J."/>
            <person name="Nataraja K.N."/>
            <person name="Reddy Y.A.N."/>
            <person name="Phadnis S."/>
            <person name="Ravikumar R.L."/>
            <person name="Schlapbach R."/>
            <person name="Sreeman S.M."/>
            <person name="Shimizu K.K."/>
        </authorList>
    </citation>
    <scope>NUCLEOTIDE SEQUENCE</scope>
</reference>
<dbReference type="InterPro" id="IPR011992">
    <property type="entry name" value="EF-hand-dom_pair"/>
</dbReference>
<dbReference type="GO" id="GO:0043226">
    <property type="term" value="C:organelle"/>
    <property type="evidence" value="ECO:0007669"/>
    <property type="project" value="UniProtKB-ARBA"/>
</dbReference>